<keyword evidence="2" id="KW-0131">Cell cycle</keyword>
<dbReference type="Pfam" id="PF16679">
    <property type="entry name" value="CDT1_C"/>
    <property type="match status" value="1"/>
</dbReference>
<dbReference type="PANTHER" id="PTHR28637">
    <property type="entry name" value="DNA REPLICATION FACTOR CDT1"/>
    <property type="match status" value="1"/>
</dbReference>
<dbReference type="AlphaFoldDB" id="A0A067QKA3"/>
<dbReference type="InterPro" id="IPR038090">
    <property type="entry name" value="Cdt1_C_WH_dom_sf"/>
</dbReference>
<dbReference type="GO" id="GO:0030174">
    <property type="term" value="P:regulation of DNA-templated DNA replication initiation"/>
    <property type="evidence" value="ECO:0007669"/>
    <property type="project" value="InterPro"/>
</dbReference>
<dbReference type="Gene3D" id="1.10.10.1420">
    <property type="entry name" value="DNA replication factor Cdt1, C-terminal WH domain"/>
    <property type="match status" value="1"/>
</dbReference>
<dbReference type="SUPFAM" id="SSF46785">
    <property type="entry name" value="Winged helix' DNA-binding domain"/>
    <property type="match status" value="1"/>
</dbReference>
<accession>A0A067QKA3</accession>
<dbReference type="GO" id="GO:0003677">
    <property type="term" value="F:DNA binding"/>
    <property type="evidence" value="ECO:0007669"/>
    <property type="project" value="InterPro"/>
</dbReference>
<dbReference type="GO" id="GO:0070182">
    <property type="term" value="F:DNA polymerase binding"/>
    <property type="evidence" value="ECO:0007669"/>
    <property type="project" value="TreeGrafter"/>
</dbReference>
<evidence type="ECO:0000256" key="2">
    <source>
        <dbReference type="ARBA" id="ARBA00023306"/>
    </source>
</evidence>
<dbReference type="PANTHER" id="PTHR28637:SF1">
    <property type="entry name" value="DNA REPLICATION FACTOR CDT1"/>
    <property type="match status" value="1"/>
</dbReference>
<dbReference type="eggNOG" id="KOG4762">
    <property type="taxonomic scope" value="Eukaryota"/>
</dbReference>
<dbReference type="EMBL" id="KK853239">
    <property type="protein sequence ID" value="KDR09483.1"/>
    <property type="molecule type" value="Genomic_DNA"/>
</dbReference>
<dbReference type="SMART" id="SM01075">
    <property type="entry name" value="CDT1"/>
    <property type="match status" value="1"/>
</dbReference>
<feature type="region of interest" description="Disordered" evidence="3">
    <location>
        <begin position="96"/>
        <end position="120"/>
    </location>
</feature>
<evidence type="ECO:0000256" key="3">
    <source>
        <dbReference type="SAM" id="MobiDB-lite"/>
    </source>
</evidence>
<dbReference type="CDD" id="cd08674">
    <property type="entry name" value="Cdt1_m"/>
    <property type="match status" value="1"/>
</dbReference>
<dbReference type="InterPro" id="IPR036390">
    <property type="entry name" value="WH_DNA-bd_sf"/>
</dbReference>
<dbReference type="InterPro" id="IPR014939">
    <property type="entry name" value="CDT1_Gemini-bd-like"/>
</dbReference>
<name>A0A067QKA3_ZOONE</name>
<dbReference type="GO" id="GO:0005634">
    <property type="term" value="C:nucleus"/>
    <property type="evidence" value="ECO:0007669"/>
    <property type="project" value="TreeGrafter"/>
</dbReference>
<dbReference type="GO" id="GO:0071163">
    <property type="term" value="P:DNA replication preinitiation complex assembly"/>
    <property type="evidence" value="ECO:0007669"/>
    <property type="project" value="InterPro"/>
</dbReference>
<dbReference type="InterPro" id="IPR032054">
    <property type="entry name" value="Cdt1_C"/>
</dbReference>
<evidence type="ECO:0000313" key="5">
    <source>
        <dbReference type="EMBL" id="KDR09483.1"/>
    </source>
</evidence>
<sequence length="697" mass="79127">MSQTSITSYFSKRKRAGDEIQNRKKVLVLDNDSEADVSISKEGHVIHKVLKSDTSEALHSVYKTILVEDVSKHYANKLLHENTKLVPCGRIGKASGKQTAQKGFQGRGKKTTTKHSKTVTQRDIRQILVKSNGTEARPTDVTTLKTVHTSADDEAFMGPECPVVFELKGLLSPKKMREGFNNSDKPTDVGVSDMQESYVENSSDEKIKESRKEFGLMTPHKMPINHNKDLSFEEVKGKLNRSAKLAELRQSLSRFNKSAAKLKVLEERSKELEKPQLKKFEAIDIEVPASPQKNIFSSPQKVGTSPQSTPTKSPAYQRFAALVLPAPAALSLPFSYCSLSEIFRCVDAVASMLYKRKEVITFRKLKPAVQEMLRRNFTEHHMAQIKRVYPLAYVFHQEKYRNFGSTSKMDKYELTLTPLLHSNVEGSETRTDPVKFTSDFLLERRRIFQENLLEKVKDYHEDFLQSLDPPLTIPRNQLTRWHPEFDVDQVPDIEPDTLPEAPNAEKYYTAKDVLEKAKNIFSCNLRMEKALQTVSEESSRLEVPSTPTKSLNTMSGAATSPISTMLKGIPKALLEKIRAKQAAKALQAMTRSPAQDRVAIQYMRLPELARILRNLYVTEKKSILPLDVTLEKLANSYREKLPRVELEEHIHLLRHSVPGWLEIHYIRKTNYLKLSKNADMGPVIRKLEALAAEKNDG</sequence>
<evidence type="ECO:0000256" key="1">
    <source>
        <dbReference type="ARBA" id="ARBA00008356"/>
    </source>
</evidence>
<comment type="similarity">
    <text evidence="1">Belongs to the Cdt1 family.</text>
</comment>
<keyword evidence="6" id="KW-1185">Reference proteome</keyword>
<dbReference type="OMA" id="GMRTPTK"/>
<dbReference type="CDD" id="cd08767">
    <property type="entry name" value="Cdt1_c"/>
    <property type="match status" value="1"/>
</dbReference>
<evidence type="ECO:0000313" key="6">
    <source>
        <dbReference type="Proteomes" id="UP000027135"/>
    </source>
</evidence>
<dbReference type="InParanoid" id="A0A067QKA3"/>
<protein>
    <submittedName>
        <fullName evidence="5">DNA replication factor Cdt1</fullName>
    </submittedName>
</protein>
<dbReference type="InterPro" id="IPR045173">
    <property type="entry name" value="Cdt1"/>
</dbReference>
<proteinExistence type="inferred from homology"/>
<evidence type="ECO:0000259" key="4">
    <source>
        <dbReference type="SMART" id="SM01075"/>
    </source>
</evidence>
<dbReference type="FunCoup" id="A0A067QKA3">
    <property type="interactions" value="1047"/>
</dbReference>
<dbReference type="GO" id="GO:0000076">
    <property type="term" value="P:DNA replication checkpoint signaling"/>
    <property type="evidence" value="ECO:0007669"/>
    <property type="project" value="TreeGrafter"/>
</dbReference>
<feature type="domain" description="CDT1 Geminin-binding" evidence="4">
    <location>
        <begin position="332"/>
        <end position="500"/>
    </location>
</feature>
<dbReference type="GO" id="GO:0000278">
    <property type="term" value="P:mitotic cell cycle"/>
    <property type="evidence" value="ECO:0007669"/>
    <property type="project" value="TreeGrafter"/>
</dbReference>
<reference evidence="5 6" key="1">
    <citation type="journal article" date="2014" name="Nat. Commun.">
        <title>Molecular traces of alternative social organization in a termite genome.</title>
        <authorList>
            <person name="Terrapon N."/>
            <person name="Li C."/>
            <person name="Robertson H.M."/>
            <person name="Ji L."/>
            <person name="Meng X."/>
            <person name="Booth W."/>
            <person name="Chen Z."/>
            <person name="Childers C.P."/>
            <person name="Glastad K.M."/>
            <person name="Gokhale K."/>
            <person name="Gowin J."/>
            <person name="Gronenberg W."/>
            <person name="Hermansen R.A."/>
            <person name="Hu H."/>
            <person name="Hunt B.G."/>
            <person name="Huylmans A.K."/>
            <person name="Khalil S.M."/>
            <person name="Mitchell R.D."/>
            <person name="Munoz-Torres M.C."/>
            <person name="Mustard J.A."/>
            <person name="Pan H."/>
            <person name="Reese J.T."/>
            <person name="Scharf M.E."/>
            <person name="Sun F."/>
            <person name="Vogel H."/>
            <person name="Xiao J."/>
            <person name="Yang W."/>
            <person name="Yang Z."/>
            <person name="Yang Z."/>
            <person name="Zhou J."/>
            <person name="Zhu J."/>
            <person name="Brent C.S."/>
            <person name="Elsik C.G."/>
            <person name="Goodisman M.A."/>
            <person name="Liberles D.A."/>
            <person name="Roe R.M."/>
            <person name="Vargo E.L."/>
            <person name="Vilcinskas A."/>
            <person name="Wang J."/>
            <person name="Bornberg-Bauer E."/>
            <person name="Korb J."/>
            <person name="Zhang G."/>
            <person name="Liebig J."/>
        </authorList>
    </citation>
    <scope>NUCLEOTIDE SEQUENCE [LARGE SCALE GENOMIC DNA]</scope>
    <source>
        <tissue evidence="5">Whole organism</tissue>
    </source>
</reference>
<dbReference type="OrthoDB" id="341730at2759"/>
<dbReference type="Pfam" id="PF08839">
    <property type="entry name" value="CDT1"/>
    <property type="match status" value="1"/>
</dbReference>
<organism evidence="5 6">
    <name type="scientific">Zootermopsis nevadensis</name>
    <name type="common">Dampwood termite</name>
    <dbReference type="NCBI Taxonomy" id="136037"/>
    <lineage>
        <taxon>Eukaryota</taxon>
        <taxon>Metazoa</taxon>
        <taxon>Ecdysozoa</taxon>
        <taxon>Arthropoda</taxon>
        <taxon>Hexapoda</taxon>
        <taxon>Insecta</taxon>
        <taxon>Pterygota</taxon>
        <taxon>Neoptera</taxon>
        <taxon>Polyneoptera</taxon>
        <taxon>Dictyoptera</taxon>
        <taxon>Blattodea</taxon>
        <taxon>Blattoidea</taxon>
        <taxon>Termitoidae</taxon>
        <taxon>Termopsidae</taxon>
        <taxon>Zootermopsis</taxon>
    </lineage>
</organism>
<dbReference type="Proteomes" id="UP000027135">
    <property type="component" value="Unassembled WGS sequence"/>
</dbReference>
<gene>
    <name evidence="5" type="ORF">L798_00823</name>
</gene>
<feature type="compositionally biased region" description="Basic residues" evidence="3">
    <location>
        <begin position="107"/>
        <end position="117"/>
    </location>
</feature>
<dbReference type="STRING" id="136037.A0A067QKA3"/>